<keyword evidence="4" id="KW-1185">Reference proteome</keyword>
<comment type="caution">
    <text evidence="2">The sequence shown here is derived from an EMBL/GenBank/DDBJ whole genome shotgun (WGS) entry which is preliminary data.</text>
</comment>
<dbReference type="OrthoDB" id="8526599at2"/>
<protein>
    <submittedName>
        <fullName evidence="1">DUF721 domain-containing protein</fullName>
    </submittedName>
</protein>
<evidence type="ECO:0000313" key="1">
    <source>
        <dbReference type="EMBL" id="KAF7600216.1"/>
    </source>
</evidence>
<sequence>MVARALDSFFSRSDALSRLQDHAERLQRLQRLVEAGLPLATRGAVRVANFQEGELTLHVTSPALATRLKMSLNGLQTNLVAAGEPVGLIKVKVRTTPFVGLELPEDVEARPIGAGGKAALLALSEQLRPEDPLAAALRRMVKHSA</sequence>
<accession>A0A272EXJ8</accession>
<dbReference type="EMBL" id="MDUX01000008">
    <property type="protein sequence ID" value="KAF7600216.1"/>
    <property type="molecule type" value="Genomic_DNA"/>
</dbReference>
<dbReference type="Proteomes" id="UP000623509">
    <property type="component" value="Unassembled WGS sequence"/>
</dbReference>
<dbReference type="Pfam" id="PF05258">
    <property type="entry name" value="DciA"/>
    <property type="match status" value="1"/>
</dbReference>
<dbReference type="RefSeq" id="WP_095523615.1">
    <property type="nucleotide sequence ID" value="NZ_MDUX01000008.1"/>
</dbReference>
<reference evidence="2 3" key="2">
    <citation type="submission" date="2017-07" db="EMBL/GenBank/DDBJ databases">
        <title>Candidatus Dactylopiibacterium carminicum, a nitrogen-fixing symbiont of the cochineal insect Dactylopius coccus and Dactylopius opuntiae (Hemiptera: Coccoidea: Dactylopiidae).</title>
        <authorList>
            <person name="Vera A."/>
        </authorList>
    </citation>
    <scope>NUCLEOTIDE SEQUENCE [LARGE SCALE GENOMIC DNA]</scope>
    <source>
        <strain evidence="2 3">NFDCM</strain>
    </source>
</reference>
<organism evidence="2 3">
    <name type="scientific">Candidatus Dactylopiibacterium carminicum</name>
    <dbReference type="NCBI Taxonomy" id="857335"/>
    <lineage>
        <taxon>Bacteria</taxon>
        <taxon>Pseudomonadati</taxon>
        <taxon>Pseudomonadota</taxon>
        <taxon>Betaproteobacteria</taxon>
        <taxon>Rhodocyclales</taxon>
        <taxon>Rhodocyclaceae</taxon>
        <taxon>Candidatus Dactylopiibacterium</taxon>
    </lineage>
</organism>
<evidence type="ECO:0000313" key="4">
    <source>
        <dbReference type="Proteomes" id="UP000623509"/>
    </source>
</evidence>
<reference evidence="1 4" key="1">
    <citation type="submission" date="2016-08" db="EMBL/GenBank/DDBJ databases">
        <title>Candidatus Dactylopiibacterium carminicum genome sequence.</title>
        <authorList>
            <person name="Ramirez-Puebla S.T."/>
            <person name="Ormeno-Orrillo E."/>
            <person name="Vera-Ponce De Leon A."/>
            <person name="Luis L."/>
            <person name="Sanchez-Flores A."/>
            <person name="Monica R."/>
            <person name="Martinez-Romero E."/>
        </authorList>
    </citation>
    <scope>NUCLEOTIDE SEQUENCE [LARGE SCALE GENOMIC DNA]</scope>
    <source>
        <strain evidence="1">END1</strain>
    </source>
</reference>
<proteinExistence type="predicted"/>
<dbReference type="EMBL" id="NMRN01000004">
    <property type="protein sequence ID" value="PAS94766.1"/>
    <property type="molecule type" value="Genomic_DNA"/>
</dbReference>
<evidence type="ECO:0000313" key="3">
    <source>
        <dbReference type="Proteomes" id="UP000216107"/>
    </source>
</evidence>
<dbReference type="InterPro" id="IPR007922">
    <property type="entry name" value="DciA-like"/>
</dbReference>
<evidence type="ECO:0000313" key="2">
    <source>
        <dbReference type="EMBL" id="PAS94766.1"/>
    </source>
</evidence>
<gene>
    <name evidence="1" type="ORF">BGI27_03975</name>
    <name evidence="2" type="ORF">CGU29_02330</name>
</gene>
<dbReference type="Proteomes" id="UP000216107">
    <property type="component" value="Unassembled WGS sequence"/>
</dbReference>
<name>A0A272EXJ8_9RHOO</name>
<dbReference type="AlphaFoldDB" id="A0A272EXJ8"/>